<dbReference type="AlphaFoldDB" id="A0A379GIR0"/>
<dbReference type="GO" id="GO:0005886">
    <property type="term" value="C:plasma membrane"/>
    <property type="evidence" value="ECO:0007669"/>
    <property type="project" value="TreeGrafter"/>
</dbReference>
<dbReference type="RefSeq" id="WP_334612519.1">
    <property type="nucleotide sequence ID" value="NZ_JBAKXS010000090.1"/>
</dbReference>
<evidence type="ECO:0000313" key="3">
    <source>
        <dbReference type="EMBL" id="SUC40830.1"/>
    </source>
</evidence>
<organism evidence="3 4">
    <name type="scientific">Proteus mirabilis</name>
    <dbReference type="NCBI Taxonomy" id="584"/>
    <lineage>
        <taxon>Bacteria</taxon>
        <taxon>Pseudomonadati</taxon>
        <taxon>Pseudomonadota</taxon>
        <taxon>Gammaproteobacteria</taxon>
        <taxon>Enterobacterales</taxon>
        <taxon>Morganellaceae</taxon>
        <taxon>Proteus</taxon>
    </lineage>
</organism>
<dbReference type="Proteomes" id="UP000254191">
    <property type="component" value="Unassembled WGS sequence"/>
</dbReference>
<dbReference type="EMBL" id="UGTS01000006">
    <property type="protein sequence ID" value="SUC40830.1"/>
    <property type="molecule type" value="Genomic_DNA"/>
</dbReference>
<dbReference type="PANTHER" id="PTHR43531:SF14">
    <property type="entry name" value="METHYL-ACCEPTING CHEMOTAXIS PROTEIN I-RELATED"/>
    <property type="match status" value="1"/>
</dbReference>
<evidence type="ECO:0000313" key="4">
    <source>
        <dbReference type="Proteomes" id="UP000254191"/>
    </source>
</evidence>
<sequence>MSEIVTTISQVNDFMQQIALASNEQSMGINQIAMAVSEMDTVTQQNAALVEESATITANMDDEAHQLANLVSQFKVDEKENTRHA</sequence>
<name>A0A379GIR0_PROMI</name>
<protein>
    <submittedName>
        <fullName evidence="3">Methyl-accepting chemotaxis protein</fullName>
    </submittedName>
</protein>
<keyword evidence="1" id="KW-0488">Methylation</keyword>
<dbReference type="SUPFAM" id="SSF58104">
    <property type="entry name" value="Methyl-accepting chemotaxis protein (MCP) signaling domain"/>
    <property type="match status" value="1"/>
</dbReference>
<accession>A0A379GIR0</accession>
<reference evidence="3 4" key="1">
    <citation type="submission" date="2018-06" db="EMBL/GenBank/DDBJ databases">
        <authorList>
            <consortium name="Pathogen Informatics"/>
            <person name="Doyle S."/>
        </authorList>
    </citation>
    <scope>NUCLEOTIDE SEQUENCE [LARGE SCALE GENOMIC DNA]</scope>
    <source>
        <strain evidence="3 4">NCTC11938</strain>
    </source>
</reference>
<comment type="similarity">
    <text evidence="2">Belongs to the methyl-accepting chemotaxis (MCP) protein family.</text>
</comment>
<evidence type="ECO:0000256" key="2">
    <source>
        <dbReference type="ARBA" id="ARBA00029447"/>
    </source>
</evidence>
<evidence type="ECO:0000256" key="1">
    <source>
        <dbReference type="ARBA" id="ARBA00022481"/>
    </source>
</evidence>
<dbReference type="PANTHER" id="PTHR43531">
    <property type="entry name" value="PROTEIN ICFG"/>
    <property type="match status" value="1"/>
</dbReference>
<proteinExistence type="inferred from homology"/>
<dbReference type="Gene3D" id="1.10.287.950">
    <property type="entry name" value="Methyl-accepting chemotaxis protein"/>
    <property type="match status" value="1"/>
</dbReference>
<dbReference type="GO" id="GO:0004888">
    <property type="term" value="F:transmembrane signaling receptor activity"/>
    <property type="evidence" value="ECO:0007669"/>
    <property type="project" value="TreeGrafter"/>
</dbReference>
<dbReference type="GO" id="GO:0006935">
    <property type="term" value="P:chemotaxis"/>
    <property type="evidence" value="ECO:0007669"/>
    <property type="project" value="TreeGrafter"/>
</dbReference>
<dbReference type="InterPro" id="IPR051310">
    <property type="entry name" value="MCP_chemotaxis"/>
</dbReference>
<gene>
    <name evidence="3" type="primary">tap_3</name>
    <name evidence="3" type="ORF">NCTC11938_05132</name>
</gene>